<proteinExistence type="predicted"/>
<evidence type="ECO:0000256" key="6">
    <source>
        <dbReference type="ARBA" id="ARBA00023054"/>
    </source>
</evidence>
<dbReference type="PANTHER" id="PTHR47971">
    <property type="entry name" value="KINESIN-RELATED PROTEIN 6"/>
    <property type="match status" value="1"/>
</dbReference>
<keyword evidence="5" id="KW-0067">ATP-binding</keyword>
<dbReference type="Pfam" id="PF00225">
    <property type="entry name" value="Kinesin"/>
    <property type="match status" value="1"/>
</dbReference>
<keyword evidence="6" id="KW-0175">Coiled coil</keyword>
<dbReference type="InterPro" id="IPR036961">
    <property type="entry name" value="Kinesin_motor_dom_sf"/>
</dbReference>
<protein>
    <submittedName>
        <fullName evidence="13">Kinesin motor domain-containing protein</fullName>
    </submittedName>
</protein>
<feature type="compositionally biased region" description="Basic and acidic residues" evidence="9">
    <location>
        <begin position="99"/>
        <end position="112"/>
    </location>
</feature>
<dbReference type="GO" id="GO:0005874">
    <property type="term" value="C:microtubule"/>
    <property type="evidence" value="ECO:0007669"/>
    <property type="project" value="UniProtKB-KW"/>
</dbReference>
<feature type="region of interest" description="Disordered" evidence="9">
    <location>
        <begin position="97"/>
        <end position="119"/>
    </location>
</feature>
<sequence>MDRLSVGMHVDIMRSDGRVHGALVTQLRHDTRVVSVEWFEKGETKGKEVDLAALMRNNQTLFQQSLLPSNIAAPPPPSVAAPAIEKTNAVNTRMNSVENKPESRRTMVEKHCGTSRIPPVRPRVLANVPENTVVENKKEAEQPAMTPATEELIAPIPKSQVVSKIEEMEKSREQRRVQQTEAKKQREIQKNIDPGNPNWQFLSMIRDYQSQVDYKPLRMADAVVEKGFVWFTAQPLVRTIFQRGFATCFAYGQTGSGKHTQWVEYLREARAQQDCTNGIYALTATDVFKMLNSADNRNERQFLSLQDTGARRQVIGCWSVGFIHCMRASDCVKAGDSSVSSSPLPCYTTFATFEECPMKTTRDE</sequence>
<keyword evidence="7" id="KW-0505">Motor protein</keyword>
<dbReference type="SUPFAM" id="SSF52540">
    <property type="entry name" value="P-loop containing nucleoside triphosphate hydrolases"/>
    <property type="match status" value="1"/>
</dbReference>
<evidence type="ECO:0000256" key="4">
    <source>
        <dbReference type="ARBA" id="ARBA00022741"/>
    </source>
</evidence>
<reference evidence="13" key="1">
    <citation type="submission" date="2022-11" db="UniProtKB">
        <authorList>
            <consortium name="WormBaseParasite"/>
        </authorList>
    </citation>
    <scope>IDENTIFICATION</scope>
</reference>
<keyword evidence="2" id="KW-0963">Cytoplasm</keyword>
<feature type="domain" description="Kinesin motor" evidence="10">
    <location>
        <begin position="180"/>
        <end position="298"/>
    </location>
</feature>
<dbReference type="Pfam" id="PF22923">
    <property type="entry name" value="KIF2A-like_1st"/>
    <property type="match status" value="1"/>
</dbReference>
<dbReference type="PANTHER" id="PTHR47971:SF8">
    <property type="entry name" value="KINESIN-LIKE PROTEIN"/>
    <property type="match status" value="1"/>
</dbReference>
<feature type="domain" description="Kinesin-like protein KIF2A-like N-terminal" evidence="11">
    <location>
        <begin position="1"/>
        <end position="54"/>
    </location>
</feature>
<dbReference type="AlphaFoldDB" id="A0A915E294"/>
<keyword evidence="4" id="KW-0547">Nucleotide-binding</keyword>
<dbReference type="InterPro" id="IPR027417">
    <property type="entry name" value="P-loop_NTPase"/>
</dbReference>
<evidence type="ECO:0000256" key="9">
    <source>
        <dbReference type="SAM" id="MobiDB-lite"/>
    </source>
</evidence>
<accession>A0A915E294</accession>
<keyword evidence="12" id="KW-1185">Reference proteome</keyword>
<dbReference type="InterPro" id="IPR027640">
    <property type="entry name" value="Kinesin-like_fam"/>
</dbReference>
<evidence type="ECO:0000313" key="13">
    <source>
        <dbReference type="WBParaSite" id="jg25431"/>
    </source>
</evidence>
<name>A0A915E294_9BILA</name>
<evidence type="ECO:0000256" key="7">
    <source>
        <dbReference type="ARBA" id="ARBA00023175"/>
    </source>
</evidence>
<dbReference type="GO" id="GO:0007018">
    <property type="term" value="P:microtubule-based movement"/>
    <property type="evidence" value="ECO:0007669"/>
    <property type="project" value="InterPro"/>
</dbReference>
<evidence type="ECO:0000259" key="11">
    <source>
        <dbReference type="Pfam" id="PF22923"/>
    </source>
</evidence>
<keyword evidence="8" id="KW-0206">Cytoskeleton</keyword>
<evidence type="ECO:0000256" key="3">
    <source>
        <dbReference type="ARBA" id="ARBA00022701"/>
    </source>
</evidence>
<dbReference type="InterPro" id="IPR001752">
    <property type="entry name" value="Kinesin_motor_dom"/>
</dbReference>
<keyword evidence="3" id="KW-0493">Microtubule</keyword>
<dbReference type="WBParaSite" id="jg25431">
    <property type="protein sequence ID" value="jg25431"/>
    <property type="gene ID" value="jg25431"/>
</dbReference>
<evidence type="ECO:0000256" key="2">
    <source>
        <dbReference type="ARBA" id="ARBA00022490"/>
    </source>
</evidence>
<dbReference type="Proteomes" id="UP000887574">
    <property type="component" value="Unplaced"/>
</dbReference>
<dbReference type="Gene3D" id="3.40.850.10">
    <property type="entry name" value="Kinesin motor domain"/>
    <property type="match status" value="1"/>
</dbReference>
<evidence type="ECO:0000256" key="5">
    <source>
        <dbReference type="ARBA" id="ARBA00022840"/>
    </source>
</evidence>
<dbReference type="GO" id="GO:0008017">
    <property type="term" value="F:microtubule binding"/>
    <property type="evidence" value="ECO:0007669"/>
    <property type="project" value="InterPro"/>
</dbReference>
<evidence type="ECO:0000256" key="8">
    <source>
        <dbReference type="ARBA" id="ARBA00023212"/>
    </source>
</evidence>
<evidence type="ECO:0000256" key="1">
    <source>
        <dbReference type="ARBA" id="ARBA00004245"/>
    </source>
</evidence>
<feature type="compositionally biased region" description="Basic and acidic residues" evidence="9">
    <location>
        <begin position="173"/>
        <end position="190"/>
    </location>
</feature>
<feature type="region of interest" description="Disordered" evidence="9">
    <location>
        <begin position="173"/>
        <end position="193"/>
    </location>
</feature>
<dbReference type="InterPro" id="IPR054473">
    <property type="entry name" value="KIF2A-like_N"/>
</dbReference>
<comment type="subcellular location">
    <subcellularLocation>
        <location evidence="1">Cytoplasm</location>
        <location evidence="1">Cytoskeleton</location>
    </subcellularLocation>
</comment>
<dbReference type="GO" id="GO:0007019">
    <property type="term" value="P:microtubule depolymerization"/>
    <property type="evidence" value="ECO:0007669"/>
    <property type="project" value="TreeGrafter"/>
</dbReference>
<dbReference type="GO" id="GO:0003777">
    <property type="term" value="F:microtubule motor activity"/>
    <property type="evidence" value="ECO:0007669"/>
    <property type="project" value="InterPro"/>
</dbReference>
<organism evidence="12 13">
    <name type="scientific">Ditylenchus dipsaci</name>
    <dbReference type="NCBI Taxonomy" id="166011"/>
    <lineage>
        <taxon>Eukaryota</taxon>
        <taxon>Metazoa</taxon>
        <taxon>Ecdysozoa</taxon>
        <taxon>Nematoda</taxon>
        <taxon>Chromadorea</taxon>
        <taxon>Rhabditida</taxon>
        <taxon>Tylenchina</taxon>
        <taxon>Tylenchomorpha</taxon>
        <taxon>Sphaerularioidea</taxon>
        <taxon>Anguinidae</taxon>
        <taxon>Anguininae</taxon>
        <taxon>Ditylenchus</taxon>
    </lineage>
</organism>
<dbReference type="GO" id="GO:0005524">
    <property type="term" value="F:ATP binding"/>
    <property type="evidence" value="ECO:0007669"/>
    <property type="project" value="UniProtKB-KW"/>
</dbReference>
<evidence type="ECO:0000313" key="12">
    <source>
        <dbReference type="Proteomes" id="UP000887574"/>
    </source>
</evidence>
<evidence type="ECO:0000259" key="10">
    <source>
        <dbReference type="Pfam" id="PF00225"/>
    </source>
</evidence>